<dbReference type="GeneID" id="81606067"/>
<evidence type="ECO:0000313" key="3">
    <source>
        <dbReference type="Proteomes" id="UP001213681"/>
    </source>
</evidence>
<gene>
    <name evidence="2" type="ORF">N7458_012442</name>
</gene>
<reference evidence="2" key="1">
    <citation type="submission" date="2022-12" db="EMBL/GenBank/DDBJ databases">
        <authorList>
            <person name="Petersen C."/>
        </authorList>
    </citation>
    <scope>NUCLEOTIDE SEQUENCE</scope>
    <source>
        <strain evidence="2">IBT 16125</strain>
    </source>
</reference>
<feature type="compositionally biased region" description="Polar residues" evidence="1">
    <location>
        <begin position="1"/>
        <end position="14"/>
    </location>
</feature>
<dbReference type="Proteomes" id="UP001213681">
    <property type="component" value="Unassembled WGS sequence"/>
</dbReference>
<accession>A0AAD6BWF3</accession>
<proteinExistence type="predicted"/>
<organism evidence="2 3">
    <name type="scientific">Penicillium daleae</name>
    <dbReference type="NCBI Taxonomy" id="63821"/>
    <lineage>
        <taxon>Eukaryota</taxon>
        <taxon>Fungi</taxon>
        <taxon>Dikarya</taxon>
        <taxon>Ascomycota</taxon>
        <taxon>Pezizomycotina</taxon>
        <taxon>Eurotiomycetes</taxon>
        <taxon>Eurotiomycetidae</taxon>
        <taxon>Eurotiales</taxon>
        <taxon>Aspergillaceae</taxon>
        <taxon>Penicillium</taxon>
    </lineage>
</organism>
<dbReference type="RefSeq" id="XP_056760578.1">
    <property type="nucleotide sequence ID" value="XM_056915824.1"/>
</dbReference>
<feature type="compositionally biased region" description="Basic and acidic residues" evidence="1">
    <location>
        <begin position="40"/>
        <end position="59"/>
    </location>
</feature>
<sequence>MAGNFNTSTVQPSKPSAGGAEQWGMRAKKRGTRRPPGPTKKPDRNDRSNQVETESHNQGEIEGSGVLASLRRGALPWQRPV</sequence>
<keyword evidence="3" id="KW-1185">Reference proteome</keyword>
<dbReference type="AlphaFoldDB" id="A0AAD6BWF3"/>
<name>A0AAD6BWF3_9EURO</name>
<evidence type="ECO:0000256" key="1">
    <source>
        <dbReference type="SAM" id="MobiDB-lite"/>
    </source>
</evidence>
<feature type="region of interest" description="Disordered" evidence="1">
    <location>
        <begin position="1"/>
        <end position="67"/>
    </location>
</feature>
<evidence type="ECO:0000313" key="2">
    <source>
        <dbReference type="EMBL" id="KAJ5433286.1"/>
    </source>
</evidence>
<comment type="caution">
    <text evidence="2">The sequence shown here is derived from an EMBL/GenBank/DDBJ whole genome shotgun (WGS) entry which is preliminary data.</text>
</comment>
<protein>
    <submittedName>
        <fullName evidence="2">Uncharacterized protein</fullName>
    </submittedName>
</protein>
<dbReference type="EMBL" id="JAPVEA010000009">
    <property type="protein sequence ID" value="KAJ5433286.1"/>
    <property type="molecule type" value="Genomic_DNA"/>
</dbReference>
<reference evidence="2" key="2">
    <citation type="journal article" date="2023" name="IMA Fungus">
        <title>Comparative genomic study of the Penicillium genus elucidates a diverse pangenome and 15 lateral gene transfer events.</title>
        <authorList>
            <person name="Petersen C."/>
            <person name="Sorensen T."/>
            <person name="Nielsen M.R."/>
            <person name="Sondergaard T.E."/>
            <person name="Sorensen J.L."/>
            <person name="Fitzpatrick D.A."/>
            <person name="Frisvad J.C."/>
            <person name="Nielsen K.L."/>
        </authorList>
    </citation>
    <scope>NUCLEOTIDE SEQUENCE</scope>
    <source>
        <strain evidence="2">IBT 16125</strain>
    </source>
</reference>